<dbReference type="Gene3D" id="2.60.40.1180">
    <property type="entry name" value="Golgi alpha-mannosidase II"/>
    <property type="match status" value="1"/>
</dbReference>
<comment type="similarity">
    <text evidence="1">Belongs to the glycosyl hydrolase 13 family.</text>
</comment>
<feature type="domain" description="Glycosyl hydrolase family 13 catalytic" evidence="2">
    <location>
        <begin position="170"/>
        <end position="578"/>
    </location>
</feature>
<dbReference type="InterPro" id="IPR014756">
    <property type="entry name" value="Ig_E-set"/>
</dbReference>
<accession>A0ABT0TZ26</accession>
<keyword evidence="4" id="KW-1185">Reference proteome</keyword>
<dbReference type="InterPro" id="IPR017853">
    <property type="entry name" value="GH"/>
</dbReference>
<dbReference type="SUPFAM" id="SSF51445">
    <property type="entry name" value="(Trans)glycosidases"/>
    <property type="match status" value="1"/>
</dbReference>
<name>A0ABT0TZ26_9BACT</name>
<evidence type="ECO:0000313" key="4">
    <source>
        <dbReference type="Proteomes" id="UP001202961"/>
    </source>
</evidence>
<evidence type="ECO:0000259" key="2">
    <source>
        <dbReference type="SMART" id="SM00642"/>
    </source>
</evidence>
<dbReference type="Gene3D" id="2.60.40.10">
    <property type="entry name" value="Immunoglobulins"/>
    <property type="match status" value="1"/>
</dbReference>
<dbReference type="Pfam" id="PF00128">
    <property type="entry name" value="Alpha-amylase"/>
    <property type="match status" value="1"/>
</dbReference>
<dbReference type="InterPro" id="IPR013780">
    <property type="entry name" value="Glyco_hydro_b"/>
</dbReference>
<dbReference type="SMART" id="SM00642">
    <property type="entry name" value="Aamy"/>
    <property type="match status" value="1"/>
</dbReference>
<protein>
    <submittedName>
        <fullName evidence="3">Isoamylase</fullName>
    </submittedName>
</protein>
<sequence>MHESRDGGWASREGSPYPLGVTYVASDDAYNFAIYSKHAERVTLLLFRDDNVTAPILVFEHDYLHHKSGSVWHCRLSADSLRSAKYYGYQIDGPRPGETFEFHAFDHEKLLLDPYARAVHFPRGFNREAARCPGSNMGFAPLGVLPAIGCTFDWGDEPRPCHDSDLVIYEIHIRGFTQHQSSAVDPQRRGSFLGVCDKIPYLKELGITAVELMPVFQFDPDEGNYWGYMPLALFAPNHRYATDPLGCRQRDEFRTMVKQLHSAGIEVLLDVVYNHTCESDHTGPTYSFKGIDNSTYYVASGDTTVPYANFSGTGNTLHTANRTVRWMIVDSMRHWAEDMHVDGFRFDLASIFTRNSDGSINSVDPPIIGQIGAEDDLAHLRLIAEPWDASGTYQLGRNFPGLQWMQWNARFRECVQRYVRGDQGMIGELMTRIYGSCDLFPDERMYAYRPFQSVNYVSSHDGLTMADLVSYSLKKNWANGHDNTDGPVDYNCNCGFEGFPNAPDEVVSERKQRVKNFFCILLLSAGTPMFRMGDEFLNTQFGNSNAYNQDNETSWLDWSNAETHQDIFRFVKMIIAFRKTHPSISRSRFWREDIKWYGTDHWVDLSLESQQLAYCLHGATENDNDLYVLLNNADERVRFGIQEGSPGTWCRVIDTARSSPDDICDEDAAEVLYDPFYQTAAHSVVVFVR</sequence>
<dbReference type="Proteomes" id="UP001202961">
    <property type="component" value="Unassembled WGS sequence"/>
</dbReference>
<dbReference type="Pfam" id="PF02922">
    <property type="entry name" value="CBM_48"/>
    <property type="match status" value="1"/>
</dbReference>
<dbReference type="Gene3D" id="3.20.20.80">
    <property type="entry name" value="Glycosidases"/>
    <property type="match status" value="1"/>
</dbReference>
<evidence type="ECO:0000313" key="3">
    <source>
        <dbReference type="EMBL" id="MCM2369853.1"/>
    </source>
</evidence>
<dbReference type="SUPFAM" id="SSF81296">
    <property type="entry name" value="E set domains"/>
    <property type="match status" value="1"/>
</dbReference>
<dbReference type="RefSeq" id="WP_250927523.1">
    <property type="nucleotide sequence ID" value="NZ_JAMQBK010000014.1"/>
</dbReference>
<dbReference type="InterPro" id="IPR004193">
    <property type="entry name" value="Glyco_hydro_13_N"/>
</dbReference>
<proteinExistence type="inferred from homology"/>
<dbReference type="CDD" id="cd02856">
    <property type="entry name" value="E_set_GDE_Isoamylase_N"/>
    <property type="match status" value="1"/>
</dbReference>
<dbReference type="InterPro" id="IPR044505">
    <property type="entry name" value="GlgX_Isoamylase_N_E_set"/>
</dbReference>
<gene>
    <name evidence="3" type="ORF">NB063_04375</name>
</gene>
<dbReference type="CDD" id="cd11326">
    <property type="entry name" value="AmyAc_Glg_debranch"/>
    <property type="match status" value="1"/>
</dbReference>
<evidence type="ECO:0000256" key="1">
    <source>
        <dbReference type="ARBA" id="ARBA00008061"/>
    </source>
</evidence>
<dbReference type="InterPro" id="IPR006047">
    <property type="entry name" value="GH13_cat_dom"/>
</dbReference>
<dbReference type="InterPro" id="IPR013783">
    <property type="entry name" value="Ig-like_fold"/>
</dbReference>
<comment type="caution">
    <text evidence="3">The sequence shown here is derived from an EMBL/GenBank/DDBJ whole genome shotgun (WGS) entry which is preliminary data.</text>
</comment>
<organism evidence="3 4">
    <name type="scientific">Aporhodopirellula aestuarii</name>
    <dbReference type="NCBI Taxonomy" id="2950107"/>
    <lineage>
        <taxon>Bacteria</taxon>
        <taxon>Pseudomonadati</taxon>
        <taxon>Planctomycetota</taxon>
        <taxon>Planctomycetia</taxon>
        <taxon>Pirellulales</taxon>
        <taxon>Pirellulaceae</taxon>
        <taxon>Aporhodopirellula</taxon>
    </lineage>
</organism>
<dbReference type="PANTHER" id="PTHR43002">
    <property type="entry name" value="GLYCOGEN DEBRANCHING ENZYME"/>
    <property type="match status" value="1"/>
</dbReference>
<dbReference type="EMBL" id="JAMQBK010000014">
    <property type="protein sequence ID" value="MCM2369853.1"/>
    <property type="molecule type" value="Genomic_DNA"/>
</dbReference>
<reference evidence="3 4" key="1">
    <citation type="journal article" date="2022" name="Syst. Appl. Microbiol.">
        <title>Rhodopirellula aestuarii sp. nov., a novel member of the genus Rhodopirellula isolated from brackish sediments collected in the Tagus River estuary, Portugal.</title>
        <authorList>
            <person name="Vitorino I.R."/>
            <person name="Klimek D."/>
            <person name="Calusinska M."/>
            <person name="Lobo-da-Cunha A."/>
            <person name="Vasconcelos V."/>
            <person name="Lage O.M."/>
        </authorList>
    </citation>
    <scope>NUCLEOTIDE SEQUENCE [LARGE SCALE GENOMIC DNA]</scope>
    <source>
        <strain evidence="3 4">ICT_H3.1</strain>
    </source>
</reference>
<dbReference type="SUPFAM" id="SSF51011">
    <property type="entry name" value="Glycosyl hydrolase domain"/>
    <property type="match status" value="1"/>
</dbReference>